<protein>
    <recommendedName>
        <fullName evidence="2">Teneurin NHL domain-containing protein</fullName>
    </recommendedName>
</protein>
<dbReference type="EMBL" id="MN740165">
    <property type="protein sequence ID" value="QHT91292.1"/>
    <property type="molecule type" value="Genomic_DNA"/>
</dbReference>
<feature type="domain" description="Teneurin NHL" evidence="2">
    <location>
        <begin position="237"/>
        <end position="455"/>
    </location>
</feature>
<dbReference type="InterPro" id="IPR011042">
    <property type="entry name" value="6-blade_b-propeller_TolB-like"/>
</dbReference>
<dbReference type="Pfam" id="PF01436">
    <property type="entry name" value="NHL"/>
    <property type="match status" value="1"/>
</dbReference>
<accession>A0A6C0IEI6</accession>
<evidence type="ECO:0000256" key="1">
    <source>
        <dbReference type="ARBA" id="ARBA00022737"/>
    </source>
</evidence>
<dbReference type="SUPFAM" id="SSF101898">
    <property type="entry name" value="NHL repeat"/>
    <property type="match status" value="1"/>
</dbReference>
<dbReference type="InterPro" id="IPR056822">
    <property type="entry name" value="TEN_NHL"/>
</dbReference>
<dbReference type="PANTHER" id="PTHR46388:SF2">
    <property type="entry name" value="NHL REPEAT-CONTAINING PROTEIN 2"/>
    <property type="match status" value="1"/>
</dbReference>
<name>A0A6C0IEI6_9ZZZZ</name>
<dbReference type="Pfam" id="PF25021">
    <property type="entry name" value="TEN_NHL"/>
    <property type="match status" value="1"/>
</dbReference>
<dbReference type="PANTHER" id="PTHR46388">
    <property type="entry name" value="NHL REPEAT-CONTAINING PROTEIN 2"/>
    <property type="match status" value="1"/>
</dbReference>
<organism evidence="3">
    <name type="scientific">viral metagenome</name>
    <dbReference type="NCBI Taxonomy" id="1070528"/>
    <lineage>
        <taxon>unclassified sequences</taxon>
        <taxon>metagenomes</taxon>
        <taxon>organismal metagenomes</taxon>
    </lineage>
</organism>
<reference evidence="3" key="1">
    <citation type="journal article" date="2020" name="Nature">
        <title>Giant virus diversity and host interactions through global metagenomics.</title>
        <authorList>
            <person name="Schulz F."/>
            <person name="Roux S."/>
            <person name="Paez-Espino D."/>
            <person name="Jungbluth S."/>
            <person name="Walsh D.A."/>
            <person name="Denef V.J."/>
            <person name="McMahon K.D."/>
            <person name="Konstantinidis K.T."/>
            <person name="Eloe-Fadrosh E.A."/>
            <person name="Kyrpides N.C."/>
            <person name="Woyke T."/>
        </authorList>
    </citation>
    <scope>NUCLEOTIDE SEQUENCE</scope>
    <source>
        <strain evidence="3">GVMAG-M-3300023184-77</strain>
    </source>
</reference>
<evidence type="ECO:0000259" key="2">
    <source>
        <dbReference type="Pfam" id="PF25021"/>
    </source>
</evidence>
<dbReference type="Gene3D" id="2.120.10.30">
    <property type="entry name" value="TolB, C-terminal domain"/>
    <property type="match status" value="3"/>
</dbReference>
<dbReference type="AlphaFoldDB" id="A0A6C0IEI6"/>
<evidence type="ECO:0000313" key="3">
    <source>
        <dbReference type="EMBL" id="QHT91292.1"/>
    </source>
</evidence>
<keyword evidence="1" id="KW-0677">Repeat</keyword>
<dbReference type="InterPro" id="IPR001258">
    <property type="entry name" value="NHL_repeat"/>
</dbReference>
<proteinExistence type="predicted"/>
<sequence length="474" mass="50774">MNVSQFVSINERYSNKASLKFTINCTPNLSKIYVKISDNNDRLILDTRTQGYIDNDTKITAISPLWVPSSSNYLRNNQVSVKGLDYDKEYKFVFNINDGANRLTSNYTPTRRSPPPMLSSTYLPIVQTITDSVINNINTYVKSADGYFFTPGGMNFDSNNNLYIADVLQNRILKITNNGVVSVIAGTGLPGFSGDGNLAINAKLNFPSSVALDGSGNLFIADAGNHCIRKVVLSSGIISTVAGIGVEGPRPPSGFPGDFSDGPAATAKLNNPVDLALDSSGNLFISDMGNNRIRKLVLLTGMISTVTGGNENVNCGSIALDGSGNLFISDAANNRILKLVLLTSIISTVAGSNESNPGSIALDRTGNLFFYDASNNRIRKLVLSTGNISDFVGSGKFALKNLNNGGQQDDCSASNIGDGRNRLQAKFTNISSIAIDTSGNLYIGDDSCSLIRKINLASQSRGGKKRKTRKLKRV</sequence>